<accession>A0AAD7JUJ2</accession>
<evidence type="ECO:0000313" key="1">
    <source>
        <dbReference type="EMBL" id="KAJ7772013.1"/>
    </source>
</evidence>
<dbReference type="InterPro" id="IPR005197">
    <property type="entry name" value="Glyco_hydro_71"/>
</dbReference>
<dbReference type="Proteomes" id="UP001215280">
    <property type="component" value="Unassembled WGS sequence"/>
</dbReference>
<dbReference type="AlphaFoldDB" id="A0AAD7JUJ2"/>
<reference evidence="1" key="1">
    <citation type="submission" date="2023-03" db="EMBL/GenBank/DDBJ databases">
        <title>Massive genome expansion in bonnet fungi (Mycena s.s.) driven by repeated elements and novel gene families across ecological guilds.</title>
        <authorList>
            <consortium name="Lawrence Berkeley National Laboratory"/>
            <person name="Harder C.B."/>
            <person name="Miyauchi S."/>
            <person name="Viragh M."/>
            <person name="Kuo A."/>
            <person name="Thoen E."/>
            <person name="Andreopoulos B."/>
            <person name="Lu D."/>
            <person name="Skrede I."/>
            <person name="Drula E."/>
            <person name="Henrissat B."/>
            <person name="Morin E."/>
            <person name="Kohler A."/>
            <person name="Barry K."/>
            <person name="LaButti K."/>
            <person name="Morin E."/>
            <person name="Salamov A."/>
            <person name="Lipzen A."/>
            <person name="Mereny Z."/>
            <person name="Hegedus B."/>
            <person name="Baldrian P."/>
            <person name="Stursova M."/>
            <person name="Weitz H."/>
            <person name="Taylor A."/>
            <person name="Grigoriev I.V."/>
            <person name="Nagy L.G."/>
            <person name="Martin F."/>
            <person name="Kauserud H."/>
        </authorList>
    </citation>
    <scope>NUCLEOTIDE SEQUENCE</scope>
    <source>
        <strain evidence="1">CBHHK188m</strain>
    </source>
</reference>
<dbReference type="Gene3D" id="3.20.20.80">
    <property type="entry name" value="Glycosidases"/>
    <property type="match status" value="1"/>
</dbReference>
<keyword evidence="2" id="KW-1185">Reference proteome</keyword>
<dbReference type="EMBL" id="JARJLG010000020">
    <property type="protein sequence ID" value="KAJ7772013.1"/>
    <property type="molecule type" value="Genomic_DNA"/>
</dbReference>
<dbReference type="GO" id="GO:0051118">
    <property type="term" value="F:glucan endo-1,3-alpha-glucosidase activity"/>
    <property type="evidence" value="ECO:0007669"/>
    <property type="project" value="InterPro"/>
</dbReference>
<dbReference type="Pfam" id="PF03659">
    <property type="entry name" value="Glyco_hydro_71"/>
    <property type="match status" value="1"/>
</dbReference>
<evidence type="ECO:0000313" key="2">
    <source>
        <dbReference type="Proteomes" id="UP001215280"/>
    </source>
</evidence>
<keyword evidence="1" id="KW-0378">Hydrolase</keyword>
<name>A0AAD7JUJ2_9AGAR</name>
<dbReference type="CDD" id="cd11577">
    <property type="entry name" value="GH71"/>
    <property type="match status" value="1"/>
</dbReference>
<protein>
    <submittedName>
        <fullName evidence="1">Glycoside hydrolase</fullName>
    </submittedName>
</protein>
<comment type="caution">
    <text evidence="1">The sequence shown here is derived from an EMBL/GenBank/DDBJ whole genome shotgun (WGS) entry which is preliminary data.</text>
</comment>
<organism evidence="1 2">
    <name type="scientific">Mycena maculata</name>
    <dbReference type="NCBI Taxonomy" id="230809"/>
    <lineage>
        <taxon>Eukaryota</taxon>
        <taxon>Fungi</taxon>
        <taxon>Dikarya</taxon>
        <taxon>Basidiomycota</taxon>
        <taxon>Agaricomycotina</taxon>
        <taxon>Agaricomycetes</taxon>
        <taxon>Agaricomycetidae</taxon>
        <taxon>Agaricales</taxon>
        <taxon>Marasmiineae</taxon>
        <taxon>Mycenaceae</taxon>
        <taxon>Mycena</taxon>
    </lineage>
</organism>
<gene>
    <name evidence="1" type="ORF">DFH07DRAFT_213360</name>
</gene>
<proteinExistence type="predicted"/>
<sequence>MCLSRNGDDGDLLTRTMSSAKQVFAHFMVGNTYPYTIDDWAADIEEASAHNIDGFALNVGKEDWQQDRVALCFEAAARSSTPFFLFLSFDMSSIPAAAASDVDLLCSYMTTFGTHPRMFRYEGKVLVSTFAGEAGRFGQGSLHEAWAFAKAAMQHILPVHFVPAFFIDPARYPEILAMDGVFNWNGGWPLHLTPAHPRHEIESPKLDTDRHHLDNLGGRTLMAAVSPWFFTHYGPDSWNKNWIYRGDDWLFVRRWEQLIAMRDRIDIVQVISWNDYGESHYICPTVRGAQPASHAWVDGFPHGAWLHLNAFFAHAFKDGVYPPIQQDAIFLWGRPHPREAHAPESVPRPANWELTDDVFWAVVLCTEAATVSLYAGDQDERMFTVGAGLTKLSQPLKVGAGMRVAIRRRGVVVAECNAEGFRFEGRPSVYNFNAFTAMA</sequence>